<dbReference type="Pfam" id="PF24987">
    <property type="entry name" value="HEAT_EF3_N"/>
    <property type="match status" value="1"/>
</dbReference>
<feature type="repeat" description="HEAT" evidence="6">
    <location>
        <begin position="1643"/>
        <end position="1681"/>
    </location>
</feature>
<dbReference type="Proteomes" id="UP001485043">
    <property type="component" value="Unassembled WGS sequence"/>
</dbReference>
<protein>
    <recommendedName>
        <fullName evidence="8">MYND-type domain-containing protein</fullName>
    </recommendedName>
</protein>
<gene>
    <name evidence="9" type="ORF">WJX84_009505</name>
</gene>
<reference evidence="9 10" key="1">
    <citation type="journal article" date="2024" name="Nat. Commun.">
        <title>Phylogenomics reveals the evolutionary origins of lichenization in chlorophyte algae.</title>
        <authorList>
            <person name="Puginier C."/>
            <person name="Libourel C."/>
            <person name="Otte J."/>
            <person name="Skaloud P."/>
            <person name="Haon M."/>
            <person name="Grisel S."/>
            <person name="Petersen M."/>
            <person name="Berrin J.G."/>
            <person name="Delaux P.M."/>
            <person name="Dal Grande F."/>
            <person name="Keller J."/>
        </authorList>
    </citation>
    <scope>NUCLEOTIDE SEQUENCE [LARGE SCALE GENOMIC DNA]</scope>
    <source>
        <strain evidence="9 10">SAG 2523</strain>
    </source>
</reference>
<dbReference type="Pfam" id="PF23271">
    <property type="entry name" value="HEAT_GCN1"/>
    <property type="match status" value="2"/>
</dbReference>
<dbReference type="PROSITE" id="PS01360">
    <property type="entry name" value="ZF_MYND_1"/>
    <property type="match status" value="1"/>
</dbReference>
<keyword evidence="4 7" id="KW-0863">Zinc-finger</keyword>
<dbReference type="InterPro" id="IPR016024">
    <property type="entry name" value="ARM-type_fold"/>
</dbReference>
<dbReference type="Pfam" id="PF24984">
    <property type="entry name" value="HEAT_EF3_GNC1"/>
    <property type="match status" value="1"/>
</dbReference>
<dbReference type="GO" id="GO:0008270">
    <property type="term" value="F:zinc ion binding"/>
    <property type="evidence" value="ECO:0007669"/>
    <property type="project" value="UniProtKB-KW"/>
</dbReference>
<evidence type="ECO:0000256" key="6">
    <source>
        <dbReference type="PROSITE-ProRule" id="PRU00103"/>
    </source>
</evidence>
<dbReference type="InterPro" id="IPR011989">
    <property type="entry name" value="ARM-like"/>
</dbReference>
<comment type="caution">
    <text evidence="9">The sequence shown here is derived from an EMBL/GenBank/DDBJ whole genome shotgun (WGS) entry which is preliminary data.</text>
</comment>
<evidence type="ECO:0000256" key="5">
    <source>
        <dbReference type="ARBA" id="ARBA00022833"/>
    </source>
</evidence>
<evidence type="ECO:0000256" key="4">
    <source>
        <dbReference type="ARBA" id="ARBA00022771"/>
    </source>
</evidence>
<dbReference type="SUPFAM" id="SSF48371">
    <property type="entry name" value="ARM repeat"/>
    <property type="match status" value="4"/>
</dbReference>
<dbReference type="InterPro" id="IPR056810">
    <property type="entry name" value="GNC1-like_N"/>
</dbReference>
<feature type="repeat" description="HEAT" evidence="6">
    <location>
        <begin position="1763"/>
        <end position="1801"/>
    </location>
</feature>
<dbReference type="Gene3D" id="1.25.10.10">
    <property type="entry name" value="Leucine-rich Repeat Variant"/>
    <property type="match status" value="7"/>
</dbReference>
<keyword evidence="3" id="KW-0677">Repeat</keyword>
<dbReference type="PANTHER" id="PTHR23346:SF7">
    <property type="entry name" value="STALLED RIBOSOME SENSOR GCN1"/>
    <property type="match status" value="1"/>
</dbReference>
<dbReference type="CDD" id="cd16448">
    <property type="entry name" value="RING-H2"/>
    <property type="match status" value="1"/>
</dbReference>
<dbReference type="PROSITE" id="PS50865">
    <property type="entry name" value="ZF_MYND_2"/>
    <property type="match status" value="1"/>
</dbReference>
<dbReference type="InterPro" id="IPR002893">
    <property type="entry name" value="Znf_MYND"/>
</dbReference>
<dbReference type="Gene3D" id="6.10.140.2220">
    <property type="match status" value="1"/>
</dbReference>
<dbReference type="InterPro" id="IPR057546">
    <property type="entry name" value="HEAT_GCN1"/>
</dbReference>
<evidence type="ECO:0000256" key="2">
    <source>
        <dbReference type="ARBA" id="ARBA00022723"/>
    </source>
</evidence>
<evidence type="ECO:0000256" key="7">
    <source>
        <dbReference type="PROSITE-ProRule" id="PRU00134"/>
    </source>
</evidence>
<organism evidence="9 10">
    <name type="scientific">Apatococcus fuscideae</name>
    <dbReference type="NCBI Taxonomy" id="2026836"/>
    <lineage>
        <taxon>Eukaryota</taxon>
        <taxon>Viridiplantae</taxon>
        <taxon>Chlorophyta</taxon>
        <taxon>core chlorophytes</taxon>
        <taxon>Trebouxiophyceae</taxon>
        <taxon>Chlorellales</taxon>
        <taxon>Chlorellaceae</taxon>
        <taxon>Apatococcus</taxon>
    </lineage>
</organism>
<dbReference type="EMBL" id="JALJOV010000189">
    <property type="protein sequence ID" value="KAK9866108.1"/>
    <property type="molecule type" value="Genomic_DNA"/>
</dbReference>
<evidence type="ECO:0000256" key="3">
    <source>
        <dbReference type="ARBA" id="ARBA00022737"/>
    </source>
</evidence>
<dbReference type="GO" id="GO:0034198">
    <property type="term" value="P:cellular response to amino acid starvation"/>
    <property type="evidence" value="ECO:0007669"/>
    <property type="project" value="TreeGrafter"/>
</dbReference>
<evidence type="ECO:0000256" key="1">
    <source>
        <dbReference type="ARBA" id="ARBA00007366"/>
    </source>
</evidence>
<sequence>MAHGPWFAVFCRKGGVSCRLSGAEAGQKPCVTCGFRSPKSHCSLCKQVRYCGRNCQAADWKSHRIYCHSLAGQEYHQCFQPQVEHNSADRNKALTALFSAAELGKMCGDWMLESHALEDLTVLRKPYEKIGFPATATVRFLQRSSEHKDNIALGCALSYHGRMNCQAGKHQVYTEACIANAYEIQPGGESRAKAAEARGRLGTLMAEAGKALSKTCSICLEELHPEQPSPATQLVGVVIPCMHCYHLAWLDMNGNAVVSRAFTSYLTLGGKQRASLWKTELPEAAKEDGFYEANSASLCQLIFQTLFEYIDLSSQRAVLDFIRQAVSNEFFLKTFAGAICRVDPSSYGRKESFAVLCWSSAVLRKLQPAGAQKAIDKLVQCQAACLETLWRSYSARGQKSWRPIQRVIDKSIGSCLWLAEQYLTACSTSGSEGLARALLRAHATAPGLSDPQDQLLKAYCGKVLGSKEVVATHVHQAFQPLLAQLSAEQFGTSLLPVLLRMLKRSPEVTLPSLTSVCSEVQIDLSQHGPDLLAVLLPPLRSSKDNLRQLATSALQALAGRLEQQQALEAACTKLLGILSGKAEGKLKSAYERVGLAGGLQAMAAGASASQELAQLADPTSETLCGLYKEQPNEETRLAVLAAAAAWLQMASKVSPAAVGLLASGLQEPARKNHLQALIQVLRSSSGTNAQWAGLAEALLVQPSQQHRQAVPGQQTNALQAQLCRLLMTAALHHSKAVQAAACQAAQRSIKAVPSSAEPFAAAILARLEDWTELEGLMDPINAGEDDQLSENVLSTRFTAALHGITPHSGQGISPRAVALLLMASHHPIITRVWRSPRKAWAVAARQFDGVEEFMAGQATNVVDIIRDEGLESQQQQCHAAACLALGSSLALDPDVLYEPCMDALRHMLDRGPHDALHPNEIKIFQTPEGTIAVERNVHDILNPGSGPQANGVHHSKAALPNGVHKPAKPAAGGVKGKAGKPAGSGKVTNAIDPAQQMREQQLAEEAQVRQRVCDLRDRLDRGSRALCGMVSGHPLFAAEHLNEIAPLVTPLLASPVVGDGSAFDAVVALAGCMPRGLADGKVAIAAALRLVELSNLGSQGQISPEQQPITQTVHDLAETVSNKKSIPGPSYGFVFPVLRAVMTLPKRSSLHDEALGVIALHAMPGPKFPREESLAMLYHVLAIIPSYRARVEQLLERLCSGLLDEELPAALQGLLAGSAQVRASALAALHAVPCLAAGACPTSSDSVVLLAMARCDVSEPNAVQAHIIWEQSGCEMTPEYVLATLKYLGHQHSDVRLACADALAIGLLEFPETVPATVSALLEKYSVTAPSSLRSGVALALKACCNELEPEHVQRCLEFMLAQGLADADAQIWEQMVSAGVAIVDAHGDEMASSLLPLVEKHLERTAQANDARYDQVREGAVILLGSIGGHLHVGDPKVKTIIERLLEVLNTPSASVQSSVSSCMPSLLPKVKGDQQYVKDLIQRLLDRCLKGEKYAHRRGAAYGLSGVVKGTGISAINGFGVLSKLKDGMQSKEETHREGALFAVEIMSKMLGRLFEPYIVKIIPDLLERFGDSSAAVREATEAASRAIMSKVSGQGVKLLLSPLLEGTKDKAWRTKQGSIQMLGAMAFCAPRQLSTCLPTIIPVISAILADPHPKVQASAKRALDQIGSVIQNPEVQQLVPQLMQAITNPAKHAKDTLNVLLNTTFINTVDAASLALITPVISRGLRDRSGDTKKRAGRIVGNLCTLINDPKDMAPYVPSLLSDLRASLVDPLPEVRATAAKALGSLLRGVGDQLFADLMPWLLATLKSEGAAVERSGAAQGLAEVLAVMGAAHLSTLLPEMLENTASKNVFVREGHLTLFKFLPLAMPEVFQEHLSRSLPAILGGLADEAEGVREAALAAGRTLVELYAETALPLLLPAVEDGIVNANWRIRQSSAELLGDLLFKVAGISGKVRIEGEDEEGIYTEAQGKAIIEALGLERRNEVLARVYMGRSDVAYSVRNAALHVWKTLVTNTPKTLAELLPTLMSQTITSLADPGEDRQQTAGRCLGELVRKMGERVLFQIVPILQKGMQSEDSETRQGVCYGLKEILENISRTQLMAYLSQLLPTVQNALCDSDAGVRQAAGSAFGVLFKGGAGSAVDNIIPSLLVSLEGGPQQAAQALEGLRVILSVRPQALGVIVPKLLRPPLNSTSVAAIGSLSEVAGASMHNYLVHIMPPLLTLASKAEAAGPVVAAAKKAVSKISSAVTEEGVYLLIAELDKGLEEPTRRLAAAEATTQFCKTTKLDFQEHVGTLITALVPLLAEEEPAQVQACWTALAAVTVTIQRDLQASYVRTACEAVSTAREKVRRRRKPGPQLVPGFCLPRALEPLLPLYLQGVLQGTSADLKEVAAEGLGELVEGTSEEALKPFVIQMAGPLIRVVGDRFPWQVKAAILRTLGLLVARSGPNLKPLVAPLQATFMKALADPAPALRAAAAENLGNLAPMVLRIDQLVNQLLAGARSCEPHLREAQYSAIQGVLRSGGAKISAGVMSSIGAALQEFLPNAGESTTELETLASACGLYAHHCSPEEFGHLMRTGVLCQPAATWPPRASQALTLAGIAQHVGDRLGESEYLAAAIDTNLKLARDREPRVKMAACKCTGRLVLAETGSQLPAGSSLPALLPALIAFVSPDQDSELQRLGLQVLRSIAATNLEILRPHLPDLVAPICHFLADTTGPTKVAAQRTVVRLLQLNEGQDEAQQFLASGKAGATARQVLTEPTLRTLGKMPLEAEDANWS</sequence>
<keyword evidence="2" id="KW-0479">Metal-binding</keyword>
<dbReference type="PANTHER" id="PTHR23346">
    <property type="entry name" value="TRANSLATIONAL ACTIVATOR GCN1-RELATED"/>
    <property type="match status" value="1"/>
</dbReference>
<accession>A0AAW1TA42</accession>
<feature type="domain" description="MYND-type" evidence="8">
    <location>
        <begin position="30"/>
        <end position="67"/>
    </location>
</feature>
<dbReference type="InterPro" id="IPR034085">
    <property type="entry name" value="TOG"/>
</dbReference>
<dbReference type="Pfam" id="PF24993">
    <property type="entry name" value="GNC1_N"/>
    <property type="match status" value="1"/>
</dbReference>
<dbReference type="GO" id="GO:0019887">
    <property type="term" value="F:protein kinase regulator activity"/>
    <property type="evidence" value="ECO:0007669"/>
    <property type="project" value="TreeGrafter"/>
</dbReference>
<dbReference type="InterPro" id="IPR021133">
    <property type="entry name" value="HEAT_type_2"/>
</dbReference>
<dbReference type="GO" id="GO:0005829">
    <property type="term" value="C:cytosol"/>
    <property type="evidence" value="ECO:0007669"/>
    <property type="project" value="TreeGrafter"/>
</dbReference>
<keyword evidence="10" id="KW-1185">Reference proteome</keyword>
<keyword evidence="5" id="KW-0862">Zinc</keyword>
<evidence type="ECO:0000313" key="9">
    <source>
        <dbReference type="EMBL" id="KAK9866108.1"/>
    </source>
</evidence>
<proteinExistence type="inferred from homology"/>
<dbReference type="Pfam" id="PF25786">
    <property type="entry name" value="HEAT_GCN1_C"/>
    <property type="match status" value="1"/>
</dbReference>
<evidence type="ECO:0000259" key="8">
    <source>
        <dbReference type="PROSITE" id="PS50865"/>
    </source>
</evidence>
<dbReference type="GO" id="GO:0006417">
    <property type="term" value="P:regulation of translation"/>
    <property type="evidence" value="ECO:0007669"/>
    <property type="project" value="TreeGrafter"/>
</dbReference>
<name>A0AAW1TA42_9CHLO</name>
<comment type="similarity">
    <text evidence="1">Belongs to the GCN1 family.</text>
</comment>
<dbReference type="PROSITE" id="PS50077">
    <property type="entry name" value="HEAT_REPEAT"/>
    <property type="match status" value="2"/>
</dbReference>
<dbReference type="SMART" id="SM01349">
    <property type="entry name" value="TOG"/>
    <property type="match status" value="1"/>
</dbReference>
<dbReference type="SUPFAM" id="SSF144232">
    <property type="entry name" value="HIT/MYND zinc finger-like"/>
    <property type="match status" value="1"/>
</dbReference>
<evidence type="ECO:0000313" key="10">
    <source>
        <dbReference type="Proteomes" id="UP001485043"/>
    </source>
</evidence>
<dbReference type="Pfam" id="PF01753">
    <property type="entry name" value="zf-MYND"/>
    <property type="match status" value="1"/>
</dbReference>